<dbReference type="EMBL" id="VBOU01000003">
    <property type="protein sequence ID" value="TMQ56214.1"/>
    <property type="molecule type" value="Genomic_DNA"/>
</dbReference>
<feature type="domain" description="Methyltransferase type 11" evidence="1">
    <location>
        <begin position="4"/>
        <end position="85"/>
    </location>
</feature>
<dbReference type="Proteomes" id="UP000317366">
    <property type="component" value="Unassembled WGS sequence"/>
</dbReference>
<evidence type="ECO:0000259" key="1">
    <source>
        <dbReference type="Pfam" id="PF08241"/>
    </source>
</evidence>
<accession>A0A538SY83</accession>
<gene>
    <name evidence="2" type="ORF">E6K74_00615</name>
    <name evidence="3" type="ORF">E6K77_00960</name>
</gene>
<dbReference type="Proteomes" id="UP000319829">
    <property type="component" value="Unassembled WGS sequence"/>
</dbReference>
<sequence length="96" mass="10711">MRVLNLGCGRRKDDFPEARAASGIVGVDISPRSQADILHDLNRFPYPLDSDSFDLVIMQDVIEHLDDVLGVMGEVYRVARPGAIIRIRTPHSRRAA</sequence>
<dbReference type="InterPro" id="IPR013216">
    <property type="entry name" value="Methyltransf_11"/>
</dbReference>
<dbReference type="InterPro" id="IPR029063">
    <property type="entry name" value="SAM-dependent_MTases_sf"/>
</dbReference>
<protein>
    <submittedName>
        <fullName evidence="2">Class I SAM-dependent methyltransferase</fullName>
    </submittedName>
</protein>
<evidence type="ECO:0000313" key="5">
    <source>
        <dbReference type="Proteomes" id="UP000319829"/>
    </source>
</evidence>
<organism evidence="2 5">
    <name type="scientific">Eiseniibacteriota bacterium</name>
    <dbReference type="NCBI Taxonomy" id="2212470"/>
    <lineage>
        <taxon>Bacteria</taxon>
        <taxon>Candidatus Eiseniibacteriota</taxon>
    </lineage>
</organism>
<evidence type="ECO:0000313" key="4">
    <source>
        <dbReference type="Proteomes" id="UP000317366"/>
    </source>
</evidence>
<dbReference type="GO" id="GO:0008757">
    <property type="term" value="F:S-adenosylmethionine-dependent methyltransferase activity"/>
    <property type="evidence" value="ECO:0007669"/>
    <property type="project" value="InterPro"/>
</dbReference>
<evidence type="ECO:0000313" key="2">
    <source>
        <dbReference type="EMBL" id="TMQ56214.1"/>
    </source>
</evidence>
<proteinExistence type="predicted"/>
<dbReference type="GO" id="GO:0032259">
    <property type="term" value="P:methylation"/>
    <property type="evidence" value="ECO:0007669"/>
    <property type="project" value="UniProtKB-KW"/>
</dbReference>
<dbReference type="SUPFAM" id="SSF53335">
    <property type="entry name" value="S-adenosyl-L-methionine-dependent methyltransferases"/>
    <property type="match status" value="1"/>
</dbReference>
<dbReference type="EMBL" id="VBOX01000007">
    <property type="protein sequence ID" value="TMQ66529.1"/>
    <property type="molecule type" value="Genomic_DNA"/>
</dbReference>
<name>A0A538SY83_UNCEI</name>
<dbReference type="AlphaFoldDB" id="A0A538SY83"/>
<dbReference type="Pfam" id="PF08241">
    <property type="entry name" value="Methyltransf_11"/>
    <property type="match status" value="1"/>
</dbReference>
<reference evidence="4 5" key="1">
    <citation type="journal article" date="2019" name="Nat. Microbiol.">
        <title>Mediterranean grassland soil C-N compound turnover is dependent on rainfall and depth, and is mediated by genomically divergent microorganisms.</title>
        <authorList>
            <person name="Diamond S."/>
            <person name="Andeer P.F."/>
            <person name="Li Z."/>
            <person name="Crits-Christoph A."/>
            <person name="Burstein D."/>
            <person name="Anantharaman K."/>
            <person name="Lane K.R."/>
            <person name="Thomas B.C."/>
            <person name="Pan C."/>
            <person name="Northen T.R."/>
            <person name="Banfield J.F."/>
        </authorList>
    </citation>
    <scope>NUCLEOTIDE SEQUENCE [LARGE SCALE GENOMIC DNA]</scope>
    <source>
        <strain evidence="2">WS_4</strain>
        <strain evidence="3">WS_7</strain>
    </source>
</reference>
<evidence type="ECO:0000313" key="3">
    <source>
        <dbReference type="EMBL" id="TMQ66529.1"/>
    </source>
</evidence>
<keyword evidence="2" id="KW-0489">Methyltransferase</keyword>
<keyword evidence="2" id="KW-0808">Transferase</keyword>
<dbReference type="Gene3D" id="3.40.50.150">
    <property type="entry name" value="Vaccinia Virus protein VP39"/>
    <property type="match status" value="1"/>
</dbReference>
<comment type="caution">
    <text evidence="2">The sequence shown here is derived from an EMBL/GenBank/DDBJ whole genome shotgun (WGS) entry which is preliminary data.</text>
</comment>